<proteinExistence type="predicted"/>
<keyword evidence="6" id="KW-0067">ATP-binding</keyword>
<accession>A0A7H0VAA5</accession>
<evidence type="ECO:0000256" key="7">
    <source>
        <dbReference type="ARBA" id="ARBA00023012"/>
    </source>
</evidence>
<keyword evidence="3" id="KW-0808">Transferase</keyword>
<organism evidence="10 11">
    <name type="scientific">Croceimicrobium hydrocarbonivorans</name>
    <dbReference type="NCBI Taxonomy" id="2761580"/>
    <lineage>
        <taxon>Bacteria</taxon>
        <taxon>Pseudomonadati</taxon>
        <taxon>Bacteroidota</taxon>
        <taxon>Flavobacteriia</taxon>
        <taxon>Flavobacteriales</taxon>
        <taxon>Owenweeksiaceae</taxon>
        <taxon>Croceimicrobium</taxon>
    </lineage>
</organism>
<evidence type="ECO:0000256" key="3">
    <source>
        <dbReference type="ARBA" id="ARBA00022679"/>
    </source>
</evidence>
<dbReference type="GO" id="GO:0004673">
    <property type="term" value="F:protein histidine kinase activity"/>
    <property type="evidence" value="ECO:0007669"/>
    <property type="project" value="UniProtKB-EC"/>
</dbReference>
<dbReference type="EMBL" id="CP060139">
    <property type="protein sequence ID" value="QNR22653.1"/>
    <property type="molecule type" value="Genomic_DNA"/>
</dbReference>
<evidence type="ECO:0000256" key="6">
    <source>
        <dbReference type="ARBA" id="ARBA00022840"/>
    </source>
</evidence>
<name>A0A7H0VAA5_9FLAO</name>
<keyword evidence="11" id="KW-1185">Reference proteome</keyword>
<dbReference type="PRINTS" id="PR00344">
    <property type="entry name" value="BCTRLSENSOR"/>
</dbReference>
<evidence type="ECO:0000256" key="4">
    <source>
        <dbReference type="ARBA" id="ARBA00022741"/>
    </source>
</evidence>
<dbReference type="SUPFAM" id="SSF55874">
    <property type="entry name" value="ATPase domain of HSP90 chaperone/DNA topoisomerase II/histidine kinase"/>
    <property type="match status" value="1"/>
</dbReference>
<dbReference type="RefSeq" id="WP_210757219.1">
    <property type="nucleotide sequence ID" value="NZ_CP060139.1"/>
</dbReference>
<dbReference type="GO" id="GO:0007234">
    <property type="term" value="P:osmosensory signaling via phosphorelay pathway"/>
    <property type="evidence" value="ECO:0007669"/>
    <property type="project" value="TreeGrafter"/>
</dbReference>
<keyword evidence="8" id="KW-0472">Membrane</keyword>
<keyword evidence="5" id="KW-0418">Kinase</keyword>
<dbReference type="KEGG" id="chyd:H4K34_09675"/>
<dbReference type="GO" id="GO:0000156">
    <property type="term" value="F:phosphorelay response regulator activity"/>
    <property type="evidence" value="ECO:0007669"/>
    <property type="project" value="TreeGrafter"/>
</dbReference>
<dbReference type="PANTHER" id="PTHR42878">
    <property type="entry name" value="TWO-COMPONENT HISTIDINE KINASE"/>
    <property type="match status" value="1"/>
</dbReference>
<dbReference type="EC" id="2.7.13.3" evidence="2"/>
<keyword evidence="8" id="KW-1133">Transmembrane helix</keyword>
<dbReference type="GO" id="GO:0005524">
    <property type="term" value="F:ATP binding"/>
    <property type="evidence" value="ECO:0007669"/>
    <property type="project" value="UniProtKB-KW"/>
</dbReference>
<evidence type="ECO:0000256" key="8">
    <source>
        <dbReference type="SAM" id="Phobius"/>
    </source>
</evidence>
<evidence type="ECO:0000259" key="9">
    <source>
        <dbReference type="PROSITE" id="PS50109"/>
    </source>
</evidence>
<dbReference type="InterPro" id="IPR004358">
    <property type="entry name" value="Sig_transdc_His_kin-like_C"/>
</dbReference>
<dbReference type="InterPro" id="IPR050351">
    <property type="entry name" value="BphY/WalK/GraS-like"/>
</dbReference>
<dbReference type="GO" id="GO:0030295">
    <property type="term" value="F:protein kinase activator activity"/>
    <property type="evidence" value="ECO:0007669"/>
    <property type="project" value="TreeGrafter"/>
</dbReference>
<dbReference type="Pfam" id="PF02518">
    <property type="entry name" value="HATPase_c"/>
    <property type="match status" value="1"/>
</dbReference>
<evidence type="ECO:0000256" key="2">
    <source>
        <dbReference type="ARBA" id="ARBA00012438"/>
    </source>
</evidence>
<reference evidence="10 11" key="1">
    <citation type="submission" date="2020-08" db="EMBL/GenBank/DDBJ databases">
        <title>Croceimicrobium hydrocarbonivorans gen. nov., sp. nov., a novel marine bacterium isolated from a bacterial consortium that degrades polyethylene terephthalate.</title>
        <authorList>
            <person name="Liu R."/>
        </authorList>
    </citation>
    <scope>NUCLEOTIDE SEQUENCE [LARGE SCALE GENOMIC DNA]</scope>
    <source>
        <strain evidence="10 11">A20-9</strain>
    </source>
</reference>
<dbReference type="InterPro" id="IPR036890">
    <property type="entry name" value="HATPase_C_sf"/>
</dbReference>
<dbReference type="PROSITE" id="PS50109">
    <property type="entry name" value="HIS_KIN"/>
    <property type="match status" value="1"/>
</dbReference>
<sequence length="452" mass="51743">MNFRSYPIQISLRLLLLLFSMGLLFYLSSHYELLFVNIVMVLVLIGQAIELAYYQQKLLIETRKFLEAVRFGDLSTRFDLARSGKAFAELEQEFSRMLSIIHESKVKGDHRDQILNLILQNLNLGIMLVDEQGHILLTNDKCQELLDIPNFQNWKRLEERLPSLAKVIGDFNFTGRKLWSRENGSGAEEFYLDLQHLQLAGIHYHLLSIGTMRHALEEKEMEAWHRLIRILAHEVMNSVTPVVSLSETLRDMVAQDGKAKKPEEISEEDLTDMHEALSTIIRRSKGMLSFVEEYRKLSQLPAPEKTVVPLRELFEEVVQLMHKEAESRQVKLSYQLTQNRLAVKADKKMIEQVLINLIKNAFPALEGRENAFIELSAELQNEGVVVYVRDNGEGIDPDLISQIFVPFFSTRKSGTGIGLSLSKNIMKTHQGNLKVQSVVGEGTLFKLCFGDE</sequence>
<dbReference type="AlphaFoldDB" id="A0A7H0VAA5"/>
<feature type="transmembrane region" description="Helical" evidence="8">
    <location>
        <begin position="12"/>
        <end position="28"/>
    </location>
</feature>
<evidence type="ECO:0000256" key="1">
    <source>
        <dbReference type="ARBA" id="ARBA00000085"/>
    </source>
</evidence>
<protein>
    <recommendedName>
        <fullName evidence="2">histidine kinase</fullName>
        <ecNumber evidence="2">2.7.13.3</ecNumber>
    </recommendedName>
</protein>
<keyword evidence="8" id="KW-0812">Transmembrane</keyword>
<dbReference type="PANTHER" id="PTHR42878:SF7">
    <property type="entry name" value="SENSOR HISTIDINE KINASE GLRK"/>
    <property type="match status" value="1"/>
</dbReference>
<comment type="catalytic activity">
    <reaction evidence="1">
        <text>ATP + protein L-histidine = ADP + protein N-phospho-L-histidine.</text>
        <dbReference type="EC" id="2.7.13.3"/>
    </reaction>
</comment>
<dbReference type="SMART" id="SM00387">
    <property type="entry name" value="HATPase_c"/>
    <property type="match status" value="1"/>
</dbReference>
<evidence type="ECO:0000256" key="5">
    <source>
        <dbReference type="ARBA" id="ARBA00022777"/>
    </source>
</evidence>
<dbReference type="InterPro" id="IPR005467">
    <property type="entry name" value="His_kinase_dom"/>
</dbReference>
<feature type="transmembrane region" description="Helical" evidence="8">
    <location>
        <begin position="34"/>
        <end position="54"/>
    </location>
</feature>
<gene>
    <name evidence="10" type="ORF">H4K34_09675</name>
</gene>
<dbReference type="InterPro" id="IPR003594">
    <property type="entry name" value="HATPase_dom"/>
</dbReference>
<dbReference type="Gene3D" id="3.30.565.10">
    <property type="entry name" value="Histidine kinase-like ATPase, C-terminal domain"/>
    <property type="match status" value="1"/>
</dbReference>
<evidence type="ECO:0000313" key="11">
    <source>
        <dbReference type="Proteomes" id="UP000516305"/>
    </source>
</evidence>
<dbReference type="Proteomes" id="UP000516305">
    <property type="component" value="Chromosome"/>
</dbReference>
<feature type="domain" description="Histidine kinase" evidence="9">
    <location>
        <begin position="230"/>
        <end position="452"/>
    </location>
</feature>
<keyword evidence="7" id="KW-0902">Two-component regulatory system</keyword>
<evidence type="ECO:0000313" key="10">
    <source>
        <dbReference type="EMBL" id="QNR22653.1"/>
    </source>
</evidence>
<keyword evidence="4" id="KW-0547">Nucleotide-binding</keyword>